<protein>
    <submittedName>
        <fullName evidence="1">Uncharacterized protein LOC103438007 isoform X2</fullName>
    </submittedName>
</protein>
<name>A0A2P2JA63_RHIMU</name>
<dbReference type="AlphaFoldDB" id="A0A2P2JA63"/>
<dbReference type="EMBL" id="GGEC01009850">
    <property type="protein sequence ID" value="MBW90333.1"/>
    <property type="molecule type" value="Transcribed_RNA"/>
</dbReference>
<proteinExistence type="predicted"/>
<reference evidence="1" key="1">
    <citation type="submission" date="2018-02" db="EMBL/GenBank/DDBJ databases">
        <title>Rhizophora mucronata_Transcriptome.</title>
        <authorList>
            <person name="Meera S.P."/>
            <person name="Sreeshan A."/>
            <person name="Augustine A."/>
        </authorList>
    </citation>
    <scope>NUCLEOTIDE SEQUENCE</scope>
    <source>
        <tissue evidence="1">Leaf</tissue>
    </source>
</reference>
<organism evidence="1">
    <name type="scientific">Rhizophora mucronata</name>
    <name type="common">Asiatic mangrove</name>
    <dbReference type="NCBI Taxonomy" id="61149"/>
    <lineage>
        <taxon>Eukaryota</taxon>
        <taxon>Viridiplantae</taxon>
        <taxon>Streptophyta</taxon>
        <taxon>Embryophyta</taxon>
        <taxon>Tracheophyta</taxon>
        <taxon>Spermatophyta</taxon>
        <taxon>Magnoliopsida</taxon>
        <taxon>eudicotyledons</taxon>
        <taxon>Gunneridae</taxon>
        <taxon>Pentapetalae</taxon>
        <taxon>rosids</taxon>
        <taxon>fabids</taxon>
        <taxon>Malpighiales</taxon>
        <taxon>Rhizophoraceae</taxon>
        <taxon>Rhizophora</taxon>
    </lineage>
</organism>
<accession>A0A2P2JA63</accession>
<evidence type="ECO:0000313" key="1">
    <source>
        <dbReference type="EMBL" id="MBW90333.1"/>
    </source>
</evidence>
<sequence length="82" mass="9310">MPGSSLAYREIFTRRAGISDMAVYMQHSCQCDGRVSSMACIFYFAYRISGYLQVLKQDNSRRKASSAGHFHLDGRRKGMYDG</sequence>